<dbReference type="Proteomes" id="UP000009311">
    <property type="component" value="Unassembled WGS sequence"/>
</dbReference>
<sequence length="114" mass="13355">MLIPYKKDYEKTAMGLLSYLTDYKNLKNLKDEIDLLNGDNEFGLYLYRNEYNNIVGVVGTQETEHFIIVRYLSLAPGFRDEENQRKLLNELADAHVKKRITAIPECTYLLKLLH</sequence>
<dbReference type="OrthoDB" id="2189687at2"/>
<dbReference type="RefSeq" id="WP_009559906.1">
    <property type="nucleotide sequence ID" value="NZ_AYZN01000001.1"/>
</dbReference>
<keyword evidence="2" id="KW-1185">Reference proteome</keyword>
<protein>
    <submittedName>
        <fullName evidence="1">Probable reductase</fullName>
    </submittedName>
</protein>
<accession>I7KLF4</accession>
<reference evidence="1 2" key="1">
    <citation type="submission" date="2012-06" db="EMBL/GenBank/DDBJ databases">
        <title>Draft Genome Sequence of Lactobacillus pasteurii CRBIP 24.76T.</title>
        <authorList>
            <person name="Cousin S."/>
            <person name="Bouchier C."/>
            <person name="Loux V."/>
            <person name="Ma L."/>
            <person name="Creno S."/>
            <person name="Bizet C."/>
            <person name="Clermont D."/>
        </authorList>
    </citation>
    <scope>NUCLEOTIDE SEQUENCE [LARGE SCALE GENOMIC DNA]</scope>
    <source>
        <strain evidence="2">CRBIP 24.76T</strain>
    </source>
</reference>
<dbReference type="AlphaFoldDB" id="I7KLF4"/>
<comment type="caution">
    <text evidence="1">The sequence shown here is derived from an EMBL/GenBank/DDBJ whole genome shotgun (WGS) entry which is preliminary data.</text>
</comment>
<dbReference type="eggNOG" id="COG0456">
    <property type="taxonomic scope" value="Bacteria"/>
</dbReference>
<dbReference type="STRING" id="1423790.BN53_04540"/>
<dbReference type="EMBL" id="CAKD01000021">
    <property type="protein sequence ID" value="CCI85354.1"/>
    <property type="molecule type" value="Genomic_DNA"/>
</dbReference>
<proteinExistence type="predicted"/>
<name>I7KLF4_9LACO</name>
<gene>
    <name evidence="1" type="ORF">BN53_04540</name>
</gene>
<evidence type="ECO:0000313" key="2">
    <source>
        <dbReference type="Proteomes" id="UP000009311"/>
    </source>
</evidence>
<evidence type="ECO:0000313" key="1">
    <source>
        <dbReference type="EMBL" id="CCI85354.1"/>
    </source>
</evidence>
<organism evidence="1 2">
    <name type="scientific">Lactobacillus pasteurii DSM 23907 = CRBIP 24.76</name>
    <dbReference type="NCBI Taxonomy" id="1423790"/>
    <lineage>
        <taxon>Bacteria</taxon>
        <taxon>Bacillati</taxon>
        <taxon>Bacillota</taxon>
        <taxon>Bacilli</taxon>
        <taxon>Lactobacillales</taxon>
        <taxon>Lactobacillaceae</taxon>
        <taxon>Lactobacillus</taxon>
    </lineage>
</organism>